<keyword evidence="14" id="KW-0770">Synapse</keyword>
<dbReference type="PANTHER" id="PTHR11562:SF30">
    <property type="entry name" value="PROTON-COUPLED ZINC ANTIPORTER SLC30A3-RELATED"/>
    <property type="match status" value="1"/>
</dbReference>
<dbReference type="InterPro" id="IPR058533">
    <property type="entry name" value="Cation_efflux_TM"/>
</dbReference>
<evidence type="ECO:0000256" key="2">
    <source>
        <dbReference type="ARBA" id="ARBA00004155"/>
    </source>
</evidence>
<reference evidence="29" key="1">
    <citation type="submission" date="2025-08" db="UniProtKB">
        <authorList>
            <consortium name="Ensembl"/>
        </authorList>
    </citation>
    <scope>IDENTIFICATION</scope>
</reference>
<evidence type="ECO:0000256" key="20">
    <source>
        <dbReference type="ARBA" id="ARBA00037129"/>
    </source>
</evidence>
<dbReference type="InterPro" id="IPR002524">
    <property type="entry name" value="Cation_efflux"/>
</dbReference>
<evidence type="ECO:0000256" key="1">
    <source>
        <dbReference type="ARBA" id="ARBA00004107"/>
    </source>
</evidence>
<keyword evidence="10" id="KW-0967">Endosome</keyword>
<dbReference type="GO" id="GO:0046872">
    <property type="term" value="F:metal ion binding"/>
    <property type="evidence" value="ECO:0007669"/>
    <property type="project" value="UniProtKB-KW"/>
</dbReference>
<dbReference type="GO" id="GO:0030672">
    <property type="term" value="C:synaptic vesicle membrane"/>
    <property type="evidence" value="ECO:0007669"/>
    <property type="project" value="UniProtKB-SubCell"/>
</dbReference>
<keyword evidence="8 26" id="KW-0812">Transmembrane</keyword>
<evidence type="ECO:0000256" key="16">
    <source>
        <dbReference type="ARBA" id="ARBA00023136"/>
    </source>
</evidence>
<name>A0A8C9ZFS9_SANLU</name>
<keyword evidence="17" id="KW-0458">Lysosome</keyword>
<dbReference type="InterPro" id="IPR050681">
    <property type="entry name" value="CDF/SLC30A"/>
</dbReference>
<proteinExistence type="inferred from homology"/>
<evidence type="ECO:0000256" key="7">
    <source>
        <dbReference type="ARBA" id="ARBA00022599"/>
    </source>
</evidence>
<evidence type="ECO:0000256" key="12">
    <source>
        <dbReference type="ARBA" id="ARBA00022906"/>
    </source>
</evidence>
<evidence type="ECO:0000256" key="25">
    <source>
        <dbReference type="SAM" id="MobiDB-lite"/>
    </source>
</evidence>
<evidence type="ECO:0000256" key="18">
    <source>
        <dbReference type="ARBA" id="ARBA00023329"/>
    </source>
</evidence>
<dbReference type="GO" id="GO:0005765">
    <property type="term" value="C:lysosomal membrane"/>
    <property type="evidence" value="ECO:0007669"/>
    <property type="project" value="UniProtKB-SubCell"/>
</dbReference>
<protein>
    <recommendedName>
        <fullName evidence="21">Probable proton-coupled zinc antiporter SLC30A3</fullName>
    </recommendedName>
    <alternativeName>
        <fullName evidence="23">Solute carrier family 30 member 3</fullName>
    </alternativeName>
    <alternativeName>
        <fullName evidence="22">Zinc transporter 3</fullName>
    </alternativeName>
</protein>
<keyword evidence="15" id="KW-0406">Ion transport</keyword>
<feature type="domain" description="Cation efflux protein transmembrane" evidence="27">
    <location>
        <begin position="88"/>
        <end position="285"/>
    </location>
</feature>
<evidence type="ECO:0000256" key="14">
    <source>
        <dbReference type="ARBA" id="ARBA00023018"/>
    </source>
</evidence>
<dbReference type="PANTHER" id="PTHR11562">
    <property type="entry name" value="CATION EFFLUX PROTEIN/ ZINC TRANSPORTER"/>
    <property type="match status" value="1"/>
</dbReference>
<evidence type="ECO:0000256" key="8">
    <source>
        <dbReference type="ARBA" id="ARBA00022692"/>
    </source>
</evidence>
<organism evidence="29 30">
    <name type="scientific">Sander lucioperca</name>
    <name type="common">Pike-perch</name>
    <name type="synonym">Perca lucioperca</name>
    <dbReference type="NCBI Taxonomy" id="283035"/>
    <lineage>
        <taxon>Eukaryota</taxon>
        <taxon>Metazoa</taxon>
        <taxon>Chordata</taxon>
        <taxon>Craniata</taxon>
        <taxon>Vertebrata</taxon>
        <taxon>Euteleostomi</taxon>
        <taxon>Actinopterygii</taxon>
        <taxon>Neopterygii</taxon>
        <taxon>Teleostei</taxon>
        <taxon>Neoteleostei</taxon>
        <taxon>Acanthomorphata</taxon>
        <taxon>Eupercaria</taxon>
        <taxon>Perciformes</taxon>
        <taxon>Percoidei</taxon>
        <taxon>Percidae</taxon>
        <taxon>Luciopercinae</taxon>
        <taxon>Sander</taxon>
    </lineage>
</organism>
<feature type="region of interest" description="Disordered" evidence="25">
    <location>
        <begin position="195"/>
        <end position="220"/>
    </location>
</feature>
<keyword evidence="11" id="KW-0862">Zinc</keyword>
<evidence type="ECO:0000256" key="24">
    <source>
        <dbReference type="ARBA" id="ARBA00048349"/>
    </source>
</evidence>
<feature type="domain" description="Cation efflux protein cytoplasmic" evidence="28">
    <location>
        <begin position="290"/>
        <end position="359"/>
    </location>
</feature>
<dbReference type="NCBIfam" id="TIGR01297">
    <property type="entry name" value="CDF"/>
    <property type="match status" value="1"/>
</dbReference>
<feature type="transmembrane region" description="Helical" evidence="26">
    <location>
        <begin position="257"/>
        <end position="276"/>
    </location>
</feature>
<comment type="function">
    <text evidence="20">Probable proton-coupled zinc ion antiporter mediating the import of zinc from cytoplasm into synaptic vesicles and participating to cellular zinc ion homeostasis in the brain.</text>
</comment>
<keyword evidence="5" id="KW-0813">Transport</keyword>
<sequence>MAKQCYNTHEFTLIYKINCIELLTCPCPAGIPHKVGSAPSFRRSLPANPALYRPKLQKQLADSCSPYLANAHVRLTTKMLQKLPDTGLAIMTDAAHLLTDVGSIGISIFSLWISSRPHTHTMTFGWHRAEILGMLLSVVSIWAVTAVLVITAIQRITDGDYDIDSQIMLLTSGCAVGANVLMVLILHQSGASHGHSHSFPSSRLQTDNQRQGHGHHHSHGNGSVKAAFIHVVGDLVQSVGVLLAATIIHFWPEYKAADPICTFLFSVLVLGTTLPVTKEVFRILMEGVPQGVTFSTVRELLLSVRGVVGVHSLHMWSLNMTHSLLSVHVATDADSQIVLRKATKLLRSEFGFSSVTIQQQDWMRTVETDNSSAGLLLNSLWLHWYN</sequence>
<evidence type="ECO:0000313" key="29">
    <source>
        <dbReference type="Ensembl" id="ENSSLUP00000037406.1"/>
    </source>
</evidence>
<dbReference type="FunFam" id="1.20.1510.10:FF:000002">
    <property type="entry name" value="zinc transporter 3 isoform X1"/>
    <property type="match status" value="1"/>
</dbReference>
<dbReference type="InterPro" id="IPR027470">
    <property type="entry name" value="Cation_efflux_CTD"/>
</dbReference>
<evidence type="ECO:0000256" key="10">
    <source>
        <dbReference type="ARBA" id="ARBA00022753"/>
    </source>
</evidence>
<evidence type="ECO:0000256" key="9">
    <source>
        <dbReference type="ARBA" id="ARBA00022723"/>
    </source>
</evidence>
<feature type="transmembrane region" description="Helical" evidence="26">
    <location>
        <begin position="134"/>
        <end position="153"/>
    </location>
</feature>
<comment type="subcellular location">
    <subcellularLocation>
        <location evidence="3">Cytoplasmic vesicle</location>
        <location evidence="3">Secretory vesicle</location>
        <location evidence="3">Synaptic vesicle membrane</location>
        <topology evidence="3">Multi-pass membrane protein</topology>
    </subcellularLocation>
    <subcellularLocation>
        <location evidence="1">Late endosome membrane</location>
        <topology evidence="1">Multi-pass membrane protein</topology>
    </subcellularLocation>
    <subcellularLocation>
        <location evidence="2">Lysosome membrane</location>
        <topology evidence="2">Multi-pass membrane protein</topology>
    </subcellularLocation>
    <subcellularLocation>
        <location evidence="19">Synapse</location>
        <location evidence="19">Synaptosome</location>
    </subcellularLocation>
</comment>
<evidence type="ECO:0000259" key="28">
    <source>
        <dbReference type="Pfam" id="PF16916"/>
    </source>
</evidence>
<feature type="transmembrane region" description="Helical" evidence="26">
    <location>
        <begin position="165"/>
        <end position="186"/>
    </location>
</feature>
<keyword evidence="7" id="KW-0771">Synaptosome</keyword>
<keyword evidence="18" id="KW-0968">Cytoplasmic vesicle</keyword>
<keyword evidence="30" id="KW-1185">Reference proteome</keyword>
<evidence type="ECO:0000256" key="19">
    <source>
        <dbReference type="ARBA" id="ARBA00034102"/>
    </source>
</evidence>
<dbReference type="GeneTree" id="ENSGT00940000156072"/>
<dbReference type="GO" id="GO:0015297">
    <property type="term" value="F:antiporter activity"/>
    <property type="evidence" value="ECO:0007669"/>
    <property type="project" value="UniProtKB-KW"/>
</dbReference>
<reference evidence="29" key="2">
    <citation type="submission" date="2025-09" db="UniProtKB">
        <authorList>
            <consortium name="Ensembl"/>
        </authorList>
    </citation>
    <scope>IDENTIFICATION</scope>
</reference>
<evidence type="ECO:0000256" key="11">
    <source>
        <dbReference type="ARBA" id="ARBA00022833"/>
    </source>
</evidence>
<evidence type="ECO:0000256" key="13">
    <source>
        <dbReference type="ARBA" id="ARBA00022989"/>
    </source>
</evidence>
<evidence type="ECO:0000256" key="26">
    <source>
        <dbReference type="SAM" id="Phobius"/>
    </source>
</evidence>
<evidence type="ECO:0000256" key="21">
    <source>
        <dbReference type="ARBA" id="ARBA00040652"/>
    </source>
</evidence>
<gene>
    <name evidence="29" type="primary">LOC116057376</name>
</gene>
<keyword evidence="13 26" id="KW-1133">Transmembrane helix</keyword>
<keyword evidence="6" id="KW-0050">Antiport</keyword>
<evidence type="ECO:0000313" key="30">
    <source>
        <dbReference type="Proteomes" id="UP000694568"/>
    </source>
</evidence>
<evidence type="ECO:0000256" key="15">
    <source>
        <dbReference type="ARBA" id="ARBA00023065"/>
    </source>
</evidence>
<evidence type="ECO:0000256" key="17">
    <source>
        <dbReference type="ARBA" id="ARBA00023228"/>
    </source>
</evidence>
<dbReference type="GO" id="GO:0031902">
    <property type="term" value="C:late endosome membrane"/>
    <property type="evidence" value="ECO:0007669"/>
    <property type="project" value="UniProtKB-SubCell"/>
</dbReference>
<evidence type="ECO:0000256" key="6">
    <source>
        <dbReference type="ARBA" id="ARBA00022449"/>
    </source>
</evidence>
<comment type="catalytic activity">
    <reaction evidence="24">
        <text>Zn(2+)(in) + 2 H(+)(out) = Zn(2+)(out) + 2 H(+)(in)</text>
        <dbReference type="Rhea" id="RHEA:72627"/>
        <dbReference type="ChEBI" id="CHEBI:15378"/>
        <dbReference type="ChEBI" id="CHEBI:29105"/>
    </reaction>
</comment>
<dbReference type="AlphaFoldDB" id="A0A8C9ZFS9"/>
<dbReference type="Ensembl" id="ENSSLUT00000038559.1">
    <property type="protein sequence ID" value="ENSSLUP00000037406.1"/>
    <property type="gene ID" value="ENSSLUG00000016522.1"/>
</dbReference>
<comment type="similarity">
    <text evidence="4">Belongs to the cation diffusion facilitator (CDF) transporter (TC 2.A.4) family. SLC30A subfamily.</text>
</comment>
<dbReference type="Gene3D" id="1.20.1510.10">
    <property type="entry name" value="Cation efflux protein transmembrane domain"/>
    <property type="match status" value="1"/>
</dbReference>
<dbReference type="Pfam" id="PF16916">
    <property type="entry name" value="ZT_dimer"/>
    <property type="match status" value="1"/>
</dbReference>
<dbReference type="GO" id="GO:0043005">
    <property type="term" value="C:neuron projection"/>
    <property type="evidence" value="ECO:0007669"/>
    <property type="project" value="UniProtKB-KW"/>
</dbReference>
<feature type="transmembrane region" description="Helical" evidence="26">
    <location>
        <begin position="94"/>
        <end position="113"/>
    </location>
</feature>
<dbReference type="GO" id="GO:0010043">
    <property type="term" value="P:response to zinc ion"/>
    <property type="evidence" value="ECO:0007669"/>
    <property type="project" value="TreeGrafter"/>
</dbReference>
<keyword evidence="16 26" id="KW-0472">Membrane</keyword>
<dbReference type="InterPro" id="IPR036837">
    <property type="entry name" value="Cation_efflux_CTD_sf"/>
</dbReference>
<dbReference type="SUPFAM" id="SSF160240">
    <property type="entry name" value="Cation efflux protein cytoplasmic domain-like"/>
    <property type="match status" value="1"/>
</dbReference>
<evidence type="ECO:0000256" key="4">
    <source>
        <dbReference type="ARBA" id="ARBA00008873"/>
    </source>
</evidence>
<dbReference type="Proteomes" id="UP000694568">
    <property type="component" value="Unplaced"/>
</dbReference>
<feature type="transmembrane region" description="Helical" evidence="26">
    <location>
        <begin position="227"/>
        <end position="251"/>
    </location>
</feature>
<accession>A0A8C9ZFS9</accession>
<keyword evidence="12" id="KW-0864">Zinc transport</keyword>
<evidence type="ECO:0000256" key="22">
    <source>
        <dbReference type="ARBA" id="ARBA00042040"/>
    </source>
</evidence>
<dbReference type="InterPro" id="IPR027469">
    <property type="entry name" value="Cation_efflux_TMD_sf"/>
</dbReference>
<dbReference type="GO" id="GO:0005886">
    <property type="term" value="C:plasma membrane"/>
    <property type="evidence" value="ECO:0007669"/>
    <property type="project" value="TreeGrafter"/>
</dbReference>
<evidence type="ECO:0000259" key="27">
    <source>
        <dbReference type="Pfam" id="PF01545"/>
    </source>
</evidence>
<dbReference type="Pfam" id="PF01545">
    <property type="entry name" value="Cation_efflux"/>
    <property type="match status" value="1"/>
</dbReference>
<dbReference type="GO" id="GO:0005385">
    <property type="term" value="F:zinc ion transmembrane transporter activity"/>
    <property type="evidence" value="ECO:0007669"/>
    <property type="project" value="UniProtKB-ARBA"/>
</dbReference>
<evidence type="ECO:0000256" key="23">
    <source>
        <dbReference type="ARBA" id="ARBA00042216"/>
    </source>
</evidence>
<evidence type="ECO:0000256" key="5">
    <source>
        <dbReference type="ARBA" id="ARBA00022448"/>
    </source>
</evidence>
<evidence type="ECO:0000256" key="3">
    <source>
        <dbReference type="ARBA" id="ARBA00004644"/>
    </source>
</evidence>
<dbReference type="SUPFAM" id="SSF161111">
    <property type="entry name" value="Cation efflux protein transmembrane domain-like"/>
    <property type="match status" value="1"/>
</dbReference>
<keyword evidence="9" id="KW-0479">Metal-binding</keyword>